<keyword evidence="3" id="KW-0808">Transferase</keyword>
<sequence>MPPSTPTAPTEKTFSTYTTTQGQSYARTRPGYSPTLYSTILTQHTSTGGALTTLLDVGCGPGTTALQLAPNFTHVIGLDPSEGMISTARSMIPPSRKDSIRFEISTAEDLGWNLDPPVGDESVDLITASTAAHWFDMSLFWPSAARVLKPGGSVAIWSSGGVRIHPDVPNAVAMQECMDAIEERELRPYFERGNWLTRELYGSLVMPWQLEPKVEAFGGGGEVFRKFYGKEEGNEGEYVGGERLEMDLDGMEKALATGSPVQRWREANPEKVGTEEDVIRVMRREMERLLHEAGVEKGREMVKGTIKAILLIFKKKA</sequence>
<organism evidence="3 4">
    <name type="scientific">Hyaloscypha hepaticicola</name>
    <dbReference type="NCBI Taxonomy" id="2082293"/>
    <lineage>
        <taxon>Eukaryota</taxon>
        <taxon>Fungi</taxon>
        <taxon>Dikarya</taxon>
        <taxon>Ascomycota</taxon>
        <taxon>Pezizomycotina</taxon>
        <taxon>Leotiomycetes</taxon>
        <taxon>Helotiales</taxon>
        <taxon>Hyaloscyphaceae</taxon>
        <taxon>Hyaloscypha</taxon>
    </lineage>
</organism>
<dbReference type="InterPro" id="IPR051052">
    <property type="entry name" value="Diverse_substrate_MTase"/>
</dbReference>
<dbReference type="STRING" id="1745343.A0A2J6QIT9"/>
<dbReference type="Gene3D" id="3.40.50.150">
    <property type="entry name" value="Vaccinia Virus protein VP39"/>
    <property type="match status" value="1"/>
</dbReference>
<dbReference type="Pfam" id="PF08241">
    <property type="entry name" value="Methyltransf_11"/>
    <property type="match status" value="1"/>
</dbReference>
<dbReference type="GO" id="GO:0032259">
    <property type="term" value="P:methylation"/>
    <property type="evidence" value="ECO:0007669"/>
    <property type="project" value="UniProtKB-KW"/>
</dbReference>
<evidence type="ECO:0000259" key="2">
    <source>
        <dbReference type="Pfam" id="PF08241"/>
    </source>
</evidence>
<keyword evidence="3" id="KW-0489">Methyltransferase</keyword>
<evidence type="ECO:0000256" key="1">
    <source>
        <dbReference type="SAM" id="MobiDB-lite"/>
    </source>
</evidence>
<dbReference type="SUPFAM" id="SSF53335">
    <property type="entry name" value="S-adenosyl-L-methionine-dependent methyltransferases"/>
    <property type="match status" value="1"/>
</dbReference>
<dbReference type="PANTHER" id="PTHR44942:SF10">
    <property type="entry name" value="METHYLTRANSFERASE TYPE 11 DOMAIN-CONTAINING PROTEIN"/>
    <property type="match status" value="1"/>
</dbReference>
<keyword evidence="4" id="KW-1185">Reference proteome</keyword>
<dbReference type="InterPro" id="IPR013216">
    <property type="entry name" value="Methyltransf_11"/>
</dbReference>
<evidence type="ECO:0000313" key="3">
    <source>
        <dbReference type="EMBL" id="PMD26164.1"/>
    </source>
</evidence>
<feature type="region of interest" description="Disordered" evidence="1">
    <location>
        <begin position="1"/>
        <end position="29"/>
    </location>
</feature>
<evidence type="ECO:0000313" key="4">
    <source>
        <dbReference type="Proteomes" id="UP000235672"/>
    </source>
</evidence>
<feature type="domain" description="Methyltransferase type 11" evidence="2">
    <location>
        <begin position="55"/>
        <end position="156"/>
    </location>
</feature>
<dbReference type="GO" id="GO:0008757">
    <property type="term" value="F:S-adenosylmethionine-dependent methyltransferase activity"/>
    <property type="evidence" value="ECO:0007669"/>
    <property type="project" value="InterPro"/>
</dbReference>
<dbReference type="PANTHER" id="PTHR44942">
    <property type="entry name" value="METHYLTRANSF_11 DOMAIN-CONTAINING PROTEIN"/>
    <property type="match status" value="1"/>
</dbReference>
<proteinExistence type="predicted"/>
<reference evidence="3 4" key="1">
    <citation type="submission" date="2016-05" db="EMBL/GenBank/DDBJ databases">
        <title>A degradative enzymes factory behind the ericoid mycorrhizal symbiosis.</title>
        <authorList>
            <consortium name="DOE Joint Genome Institute"/>
            <person name="Martino E."/>
            <person name="Morin E."/>
            <person name="Grelet G."/>
            <person name="Kuo A."/>
            <person name="Kohler A."/>
            <person name="Daghino S."/>
            <person name="Barry K."/>
            <person name="Choi C."/>
            <person name="Cichocki N."/>
            <person name="Clum A."/>
            <person name="Copeland A."/>
            <person name="Hainaut M."/>
            <person name="Haridas S."/>
            <person name="Labutti K."/>
            <person name="Lindquist E."/>
            <person name="Lipzen A."/>
            <person name="Khouja H.-R."/>
            <person name="Murat C."/>
            <person name="Ohm R."/>
            <person name="Olson A."/>
            <person name="Spatafora J."/>
            <person name="Veneault-Fourrey C."/>
            <person name="Henrissat B."/>
            <person name="Grigoriev I."/>
            <person name="Martin F."/>
            <person name="Perotto S."/>
        </authorList>
    </citation>
    <scope>NUCLEOTIDE SEQUENCE [LARGE SCALE GENOMIC DNA]</scope>
    <source>
        <strain evidence="3 4">UAMH 7357</strain>
    </source>
</reference>
<gene>
    <name evidence="3" type="ORF">NA56DRAFT_618013</name>
</gene>
<feature type="compositionally biased region" description="Polar residues" evidence="1">
    <location>
        <begin position="7"/>
        <end position="26"/>
    </location>
</feature>
<dbReference type="OrthoDB" id="10027013at2759"/>
<dbReference type="InterPro" id="IPR029063">
    <property type="entry name" value="SAM-dependent_MTases_sf"/>
</dbReference>
<dbReference type="CDD" id="cd02440">
    <property type="entry name" value="AdoMet_MTases"/>
    <property type="match status" value="1"/>
</dbReference>
<dbReference type="Proteomes" id="UP000235672">
    <property type="component" value="Unassembled WGS sequence"/>
</dbReference>
<accession>A0A2J6QIT9</accession>
<protein>
    <submittedName>
        <fullName evidence="3">S-adenosyl-L-methionine-dependent methyltransferase</fullName>
    </submittedName>
</protein>
<name>A0A2J6QIT9_9HELO</name>
<dbReference type="AlphaFoldDB" id="A0A2J6QIT9"/>
<dbReference type="EMBL" id="KZ613468">
    <property type="protein sequence ID" value="PMD26164.1"/>
    <property type="molecule type" value="Genomic_DNA"/>
</dbReference>